<evidence type="ECO:0000313" key="2">
    <source>
        <dbReference type="EMBL" id="MPL80161.1"/>
    </source>
</evidence>
<comment type="caution">
    <text evidence="2">The sequence shown here is derived from an EMBL/GenBank/DDBJ whole genome shotgun (WGS) entry which is preliminary data.</text>
</comment>
<gene>
    <name evidence="2" type="ORF">SDC9_26055</name>
</gene>
<proteinExistence type="predicted"/>
<feature type="region of interest" description="Disordered" evidence="1">
    <location>
        <begin position="65"/>
        <end position="149"/>
    </location>
</feature>
<sequence length="149" mass="16421">MKKPPASRRAFFRFGGCGGSARQALCLAAGLGLDRHRNRRKLHRGIESGRDRVALAATGGRLVLGHAHDGDRELHAGEDHGVRDEQDDDRDIADVRRQDQVAQMRDVEAEQQADEGRRETGAEDDVADIEADEFGHDDSPFVTCNVTHV</sequence>
<reference evidence="2" key="1">
    <citation type="submission" date="2019-08" db="EMBL/GenBank/DDBJ databases">
        <authorList>
            <person name="Kucharzyk K."/>
            <person name="Murdoch R.W."/>
            <person name="Higgins S."/>
            <person name="Loffler F."/>
        </authorList>
    </citation>
    <scope>NUCLEOTIDE SEQUENCE</scope>
</reference>
<dbReference type="EMBL" id="VSSQ01000134">
    <property type="protein sequence ID" value="MPL80161.1"/>
    <property type="molecule type" value="Genomic_DNA"/>
</dbReference>
<protein>
    <submittedName>
        <fullName evidence="2">Uncharacterized protein</fullName>
    </submittedName>
</protein>
<feature type="compositionally biased region" description="Basic and acidic residues" evidence="1">
    <location>
        <begin position="66"/>
        <end position="84"/>
    </location>
</feature>
<organism evidence="2">
    <name type="scientific">bioreactor metagenome</name>
    <dbReference type="NCBI Taxonomy" id="1076179"/>
    <lineage>
        <taxon>unclassified sequences</taxon>
        <taxon>metagenomes</taxon>
        <taxon>ecological metagenomes</taxon>
    </lineage>
</organism>
<accession>A0A644UML9</accession>
<name>A0A644UML9_9ZZZZ</name>
<dbReference type="AlphaFoldDB" id="A0A644UML9"/>
<evidence type="ECO:0000256" key="1">
    <source>
        <dbReference type="SAM" id="MobiDB-lite"/>
    </source>
</evidence>
<feature type="compositionally biased region" description="Acidic residues" evidence="1">
    <location>
        <begin position="122"/>
        <end position="132"/>
    </location>
</feature>